<dbReference type="FunFam" id="1.20.81.30:FF:000001">
    <property type="entry name" value="Type II secretion system protein F"/>
    <property type="match status" value="1"/>
</dbReference>
<evidence type="ECO:0000256" key="8">
    <source>
        <dbReference type="SAM" id="Phobius"/>
    </source>
</evidence>
<dbReference type="InterPro" id="IPR018076">
    <property type="entry name" value="T2SS_GspF_dom"/>
</dbReference>
<dbReference type="OrthoDB" id="9805682at2"/>
<keyword evidence="7 8" id="KW-0472">Membrane</keyword>
<dbReference type="InterPro" id="IPR042094">
    <property type="entry name" value="T2SS_GspF_sf"/>
</dbReference>
<sequence length="408" mass="42912">MPVFRYLAIDPAGLVQRGTMEAADGAAVADSLQRRGLTPMRTDPAGAGGFFGELVATEFSWRRDALSHQDVAIITRELSTMLEAGQDLDRALRFIVETAANARIRIVMDRVRSKVRGGGALAAALALEGRSFSRLYIGMVRAGEAGGTLSATLDHLAALLERERALSASIQSAMIYPALLLVAAAGTITLLLTSVLPQFAPLFAQNGAEMPAATRTMMAMGDFLSVAGPWMLIGFLIIGLAARQALKDPAIRLPVDRILLRLPVAGLLFRHTLAARFSRTLGTLLKNGVPLVATLSIVKDALGNLAAVAAVERAAAAAKGGGGLTQTLAESHIFPPRAIHLLRLGEETAQLAKMALKAADIHQEEAHRTVERLVALLVPAITVAMGGAVAAIVGSLLLAMLSLNDLAH</sequence>
<keyword evidence="11" id="KW-1185">Reference proteome</keyword>
<dbReference type="PANTHER" id="PTHR30012">
    <property type="entry name" value="GENERAL SECRETION PATHWAY PROTEIN"/>
    <property type="match status" value="1"/>
</dbReference>
<comment type="similarity">
    <text evidence="2">Belongs to the GSP F family.</text>
</comment>
<keyword evidence="6 8" id="KW-1133">Transmembrane helix</keyword>
<proteinExistence type="inferred from homology"/>
<name>A0A2N3PQC7_9PROT</name>
<dbReference type="RefSeq" id="WP_101252533.1">
    <property type="nucleotide sequence ID" value="NZ_PIUM01000029.1"/>
</dbReference>
<feature type="domain" description="Type II secretion system protein GspF" evidence="9">
    <location>
        <begin position="277"/>
        <end position="398"/>
    </location>
</feature>
<evidence type="ECO:0000259" key="9">
    <source>
        <dbReference type="Pfam" id="PF00482"/>
    </source>
</evidence>
<feature type="domain" description="Type II secretion system protein GspF" evidence="9">
    <location>
        <begin position="75"/>
        <end position="197"/>
    </location>
</feature>
<dbReference type="GO" id="GO:0005886">
    <property type="term" value="C:plasma membrane"/>
    <property type="evidence" value="ECO:0007669"/>
    <property type="project" value="UniProtKB-SubCell"/>
</dbReference>
<accession>A0A2N3PQC7</accession>
<dbReference type="GO" id="GO:0015628">
    <property type="term" value="P:protein secretion by the type II secretion system"/>
    <property type="evidence" value="ECO:0007669"/>
    <property type="project" value="TreeGrafter"/>
</dbReference>
<gene>
    <name evidence="10" type="ORF">CWS72_20630</name>
</gene>
<keyword evidence="3" id="KW-1003">Cell membrane</keyword>
<feature type="transmembrane region" description="Helical" evidence="8">
    <location>
        <begin position="373"/>
        <end position="401"/>
    </location>
</feature>
<dbReference type="InterPro" id="IPR003004">
    <property type="entry name" value="GspF/PilC"/>
</dbReference>
<dbReference type="Proteomes" id="UP000233293">
    <property type="component" value="Unassembled WGS sequence"/>
</dbReference>
<evidence type="ECO:0000256" key="2">
    <source>
        <dbReference type="ARBA" id="ARBA00005745"/>
    </source>
</evidence>
<evidence type="ECO:0000256" key="3">
    <source>
        <dbReference type="ARBA" id="ARBA00022475"/>
    </source>
</evidence>
<organism evidence="10 11">
    <name type="scientific">Telmatospirillum siberiense</name>
    <dbReference type="NCBI Taxonomy" id="382514"/>
    <lineage>
        <taxon>Bacteria</taxon>
        <taxon>Pseudomonadati</taxon>
        <taxon>Pseudomonadota</taxon>
        <taxon>Alphaproteobacteria</taxon>
        <taxon>Rhodospirillales</taxon>
        <taxon>Rhodospirillaceae</taxon>
        <taxon>Telmatospirillum</taxon>
    </lineage>
</organism>
<evidence type="ECO:0000256" key="5">
    <source>
        <dbReference type="ARBA" id="ARBA00022692"/>
    </source>
</evidence>
<evidence type="ECO:0000313" key="11">
    <source>
        <dbReference type="Proteomes" id="UP000233293"/>
    </source>
</evidence>
<reference evidence="11" key="1">
    <citation type="submission" date="2017-12" db="EMBL/GenBank/DDBJ databases">
        <title>Draft genome sequence of Telmatospirillum siberiense 26-4b1T, an acidotolerant peatland alphaproteobacterium potentially involved in sulfur cycling.</title>
        <authorList>
            <person name="Hausmann B."/>
            <person name="Pjevac P."/>
            <person name="Schreck K."/>
            <person name="Herbold C.W."/>
            <person name="Daims H."/>
            <person name="Wagner M."/>
            <person name="Pester M."/>
            <person name="Loy A."/>
        </authorList>
    </citation>
    <scope>NUCLEOTIDE SEQUENCE [LARGE SCALE GENOMIC DNA]</scope>
    <source>
        <strain evidence="11">26-4b1</strain>
    </source>
</reference>
<keyword evidence="4" id="KW-0997">Cell inner membrane</keyword>
<keyword evidence="5 8" id="KW-0812">Transmembrane</keyword>
<dbReference type="Pfam" id="PF00482">
    <property type="entry name" value="T2SSF"/>
    <property type="match status" value="2"/>
</dbReference>
<evidence type="ECO:0000256" key="7">
    <source>
        <dbReference type="ARBA" id="ARBA00023136"/>
    </source>
</evidence>
<evidence type="ECO:0000256" key="4">
    <source>
        <dbReference type="ARBA" id="ARBA00022519"/>
    </source>
</evidence>
<dbReference type="PRINTS" id="PR00812">
    <property type="entry name" value="BCTERIALGSPF"/>
</dbReference>
<evidence type="ECO:0000256" key="6">
    <source>
        <dbReference type="ARBA" id="ARBA00022989"/>
    </source>
</evidence>
<protein>
    <submittedName>
        <fullName evidence="10">Type II secretion system F family protein</fullName>
    </submittedName>
</protein>
<evidence type="ECO:0000313" key="10">
    <source>
        <dbReference type="EMBL" id="PKU22600.1"/>
    </source>
</evidence>
<comment type="caution">
    <text evidence="10">The sequence shown here is derived from an EMBL/GenBank/DDBJ whole genome shotgun (WGS) entry which is preliminary data.</text>
</comment>
<comment type="subcellular location">
    <subcellularLocation>
        <location evidence="1">Cell inner membrane</location>
        <topology evidence="1">Multi-pass membrane protein</topology>
    </subcellularLocation>
</comment>
<dbReference type="EMBL" id="PIUM01000029">
    <property type="protein sequence ID" value="PKU22600.1"/>
    <property type="molecule type" value="Genomic_DNA"/>
</dbReference>
<evidence type="ECO:0000256" key="1">
    <source>
        <dbReference type="ARBA" id="ARBA00004429"/>
    </source>
</evidence>
<dbReference type="PANTHER" id="PTHR30012:SF7">
    <property type="entry name" value="PROTEIN TRANSPORT PROTEIN HOFC HOMOLOG"/>
    <property type="match status" value="1"/>
</dbReference>
<feature type="transmembrane region" description="Helical" evidence="8">
    <location>
        <begin position="174"/>
        <end position="196"/>
    </location>
</feature>
<dbReference type="AlphaFoldDB" id="A0A2N3PQC7"/>
<feature type="transmembrane region" description="Helical" evidence="8">
    <location>
        <begin position="216"/>
        <end position="242"/>
    </location>
</feature>
<dbReference type="Gene3D" id="1.20.81.30">
    <property type="entry name" value="Type II secretion system (T2SS), domain F"/>
    <property type="match status" value="2"/>
</dbReference>